<dbReference type="InterPro" id="IPR026444">
    <property type="entry name" value="Secre_tail"/>
</dbReference>
<dbReference type="Proteomes" id="UP000215002">
    <property type="component" value="Chromosome"/>
</dbReference>
<reference evidence="2 3" key="1">
    <citation type="submission" date="2017-08" db="EMBL/GenBank/DDBJ databases">
        <title>Complete genome sequence of Mucilaginibacter sp. strain BJC16-A31.</title>
        <authorList>
            <consortium name="Henan University of Science and Technology"/>
            <person name="You X."/>
        </authorList>
    </citation>
    <scope>NUCLEOTIDE SEQUENCE [LARGE SCALE GENOMIC DNA]</scope>
    <source>
        <strain evidence="2 3">BJC16-A31</strain>
    </source>
</reference>
<proteinExistence type="predicted"/>
<dbReference type="OrthoDB" id="794900at2"/>
<dbReference type="KEGG" id="muc:MuYL_2803"/>
<gene>
    <name evidence="2" type="ORF">MuYL_2803</name>
</gene>
<protein>
    <submittedName>
        <fullName evidence="2">Cadherin-like beta sandwich domain protein</fullName>
    </submittedName>
</protein>
<name>A0A223NY16_9SPHI</name>
<evidence type="ECO:0000259" key="1">
    <source>
        <dbReference type="Pfam" id="PF18962"/>
    </source>
</evidence>
<dbReference type="Pfam" id="PF18962">
    <property type="entry name" value="Por_Secre_tail"/>
    <property type="match status" value="1"/>
</dbReference>
<keyword evidence="3" id="KW-1185">Reference proteome</keyword>
<feature type="domain" description="Secretion system C-terminal sorting" evidence="1">
    <location>
        <begin position="251"/>
        <end position="323"/>
    </location>
</feature>
<dbReference type="RefSeq" id="WP_094571014.1">
    <property type="nucleotide sequence ID" value="NZ_CP022743.1"/>
</dbReference>
<dbReference type="NCBIfam" id="TIGR04183">
    <property type="entry name" value="Por_Secre_tail"/>
    <property type="match status" value="1"/>
</dbReference>
<evidence type="ECO:0000313" key="2">
    <source>
        <dbReference type="EMBL" id="ASU34690.1"/>
    </source>
</evidence>
<dbReference type="AlphaFoldDB" id="A0A223NY16"/>
<accession>A0A223NY16</accession>
<evidence type="ECO:0000313" key="3">
    <source>
        <dbReference type="Proteomes" id="UP000215002"/>
    </source>
</evidence>
<dbReference type="EMBL" id="CP022743">
    <property type="protein sequence ID" value="ASU34690.1"/>
    <property type="molecule type" value="Genomic_DNA"/>
</dbReference>
<organism evidence="2 3">
    <name type="scientific">Mucilaginibacter xinganensis</name>
    <dbReference type="NCBI Taxonomy" id="1234841"/>
    <lineage>
        <taxon>Bacteria</taxon>
        <taxon>Pseudomonadati</taxon>
        <taxon>Bacteroidota</taxon>
        <taxon>Sphingobacteriia</taxon>
        <taxon>Sphingobacteriales</taxon>
        <taxon>Sphingobacteriaceae</taxon>
        <taxon>Mucilaginibacter</taxon>
    </lineage>
</organism>
<sequence length="333" mass="36631">MILNIARDSATKSEILIGFNPGSGKNYNQQEDDRDLSGPGAPVDLWIMSPDGVKLVSKWMSLPKVTRADTVFLTAKAALSGRYTINRSKLTTIPVLYQIWLIDKYKKDSLDLRHNDNYTFDIDLNDTASFGSNRFLVITRQDPALGVHLLNFTGTKAWEGAEIEWKTENEADYTGFTVERSIDDGSTFTAIGVFLSSGMGSYSLPDKTPPVGAGYYRLKIQLVDSSIAYSKVVKLMFSNLNNSVTSNPISIYPNPASNMINLEIEKTNAVGTAKNHSYTITLISNTGYIVKTATTTSQNWQADITGLISGNYVVHVLDNNNKALVGKGTFIKL</sequence>